<name>A0A8K0WQ98_9HYPO</name>
<feature type="transmembrane region" description="Helical" evidence="2">
    <location>
        <begin position="241"/>
        <end position="261"/>
    </location>
</feature>
<dbReference type="Proteomes" id="UP000813444">
    <property type="component" value="Unassembled WGS sequence"/>
</dbReference>
<organism evidence="3 4">
    <name type="scientific">Stachybotrys elegans</name>
    <dbReference type="NCBI Taxonomy" id="80388"/>
    <lineage>
        <taxon>Eukaryota</taxon>
        <taxon>Fungi</taxon>
        <taxon>Dikarya</taxon>
        <taxon>Ascomycota</taxon>
        <taxon>Pezizomycotina</taxon>
        <taxon>Sordariomycetes</taxon>
        <taxon>Hypocreomycetidae</taxon>
        <taxon>Hypocreales</taxon>
        <taxon>Stachybotryaceae</taxon>
        <taxon>Stachybotrys</taxon>
    </lineage>
</organism>
<dbReference type="AlphaFoldDB" id="A0A8K0WQ98"/>
<evidence type="ECO:0000256" key="2">
    <source>
        <dbReference type="SAM" id="Phobius"/>
    </source>
</evidence>
<gene>
    <name evidence="3" type="ORF">B0I35DRAFT_434446</name>
</gene>
<keyword evidence="4" id="KW-1185">Reference proteome</keyword>
<reference evidence="3" key="1">
    <citation type="journal article" date="2021" name="Nat. Commun.">
        <title>Genetic determinants of endophytism in the Arabidopsis root mycobiome.</title>
        <authorList>
            <person name="Mesny F."/>
            <person name="Miyauchi S."/>
            <person name="Thiergart T."/>
            <person name="Pickel B."/>
            <person name="Atanasova L."/>
            <person name="Karlsson M."/>
            <person name="Huettel B."/>
            <person name="Barry K.W."/>
            <person name="Haridas S."/>
            <person name="Chen C."/>
            <person name="Bauer D."/>
            <person name="Andreopoulos W."/>
            <person name="Pangilinan J."/>
            <person name="LaButti K."/>
            <person name="Riley R."/>
            <person name="Lipzen A."/>
            <person name="Clum A."/>
            <person name="Drula E."/>
            <person name="Henrissat B."/>
            <person name="Kohler A."/>
            <person name="Grigoriev I.V."/>
            <person name="Martin F.M."/>
            <person name="Hacquard S."/>
        </authorList>
    </citation>
    <scope>NUCLEOTIDE SEQUENCE</scope>
    <source>
        <strain evidence="3">MPI-CAGE-CH-0235</strain>
    </source>
</reference>
<accession>A0A8K0WQ98</accession>
<dbReference type="EMBL" id="JAGPNK010000008">
    <property type="protein sequence ID" value="KAH7317040.1"/>
    <property type="molecule type" value="Genomic_DNA"/>
</dbReference>
<keyword evidence="2" id="KW-0472">Membrane</keyword>
<dbReference type="OrthoDB" id="5409995at2759"/>
<keyword evidence="2" id="KW-0812">Transmembrane</keyword>
<evidence type="ECO:0000313" key="4">
    <source>
        <dbReference type="Proteomes" id="UP000813444"/>
    </source>
</evidence>
<feature type="region of interest" description="Disordered" evidence="1">
    <location>
        <begin position="1"/>
        <end position="22"/>
    </location>
</feature>
<proteinExistence type="predicted"/>
<feature type="transmembrane region" description="Helical" evidence="2">
    <location>
        <begin position="203"/>
        <end position="221"/>
    </location>
</feature>
<protein>
    <submittedName>
        <fullName evidence="3">Uncharacterized protein</fullName>
    </submittedName>
</protein>
<keyword evidence="2" id="KW-1133">Transmembrane helix</keyword>
<sequence>MHDRWNMDSSPQQQGREFTTTNTTQPTISRWRRISTYLLALYIALIVVFSLLIHYFSPLTNVFRRRPVGVFWTDHDDPYYVCRADDPASWEYGACSRLIGCYLDHFAEILKSDIATGATIAGLLPTILLATAAQPIDLISQALISPHRGLATAAFTIGFPTSLFDRLRSVHHGPDNQRSNIRTWNVIIPVIGNRPFYHIATKLSMDIFIVGGAAGMLYYNWTINNAVLVLWKCESPLLVFLWPISCMSWLVLVVLVLHFMVDELLFEHEPSKTLLTWWQTMRLPYTVDCPSQDGVAGTQQGNRFRMLSRRPVDALRRTDSSPLSSGPSLQRPFDSFCIKISARMPANSFIFTWQTFDLIVEILATAIYFYSTFILLGCIFLGAVAAMRFTSIIASVYIMIRVLGRFC</sequence>
<evidence type="ECO:0000256" key="1">
    <source>
        <dbReference type="SAM" id="MobiDB-lite"/>
    </source>
</evidence>
<feature type="compositionally biased region" description="Polar residues" evidence="1">
    <location>
        <begin position="7"/>
        <end position="22"/>
    </location>
</feature>
<feature type="transmembrane region" description="Helical" evidence="2">
    <location>
        <begin position="34"/>
        <end position="56"/>
    </location>
</feature>
<comment type="caution">
    <text evidence="3">The sequence shown here is derived from an EMBL/GenBank/DDBJ whole genome shotgun (WGS) entry which is preliminary data.</text>
</comment>
<evidence type="ECO:0000313" key="3">
    <source>
        <dbReference type="EMBL" id="KAH7317040.1"/>
    </source>
</evidence>